<organism evidence="1 2">
    <name type="scientific">Anaerobutyricum hallii</name>
    <dbReference type="NCBI Taxonomy" id="39488"/>
    <lineage>
        <taxon>Bacteria</taxon>
        <taxon>Bacillati</taxon>
        <taxon>Bacillota</taxon>
        <taxon>Clostridia</taxon>
        <taxon>Lachnospirales</taxon>
        <taxon>Lachnospiraceae</taxon>
        <taxon>Anaerobutyricum</taxon>
    </lineage>
</organism>
<proteinExistence type="predicted"/>
<accession>A0A174BNX8</accession>
<dbReference type="AlphaFoldDB" id="A0A174BNX8"/>
<evidence type="ECO:0000313" key="2">
    <source>
        <dbReference type="Proteomes" id="UP000095679"/>
    </source>
</evidence>
<reference evidence="1 2" key="1">
    <citation type="submission" date="2015-09" db="EMBL/GenBank/DDBJ databases">
        <authorList>
            <consortium name="Pathogen Informatics"/>
        </authorList>
    </citation>
    <scope>NUCLEOTIDE SEQUENCE [LARGE SCALE GENOMIC DNA]</scope>
    <source>
        <strain evidence="1 2">2789STDY5834835</strain>
    </source>
</reference>
<dbReference type="EMBL" id="CYZL01000007">
    <property type="protein sequence ID" value="CUO02464.1"/>
    <property type="molecule type" value="Genomic_DNA"/>
</dbReference>
<gene>
    <name evidence="1" type="ORF">ERS852450_01027</name>
</gene>
<name>A0A174BNX8_9FIRM</name>
<dbReference type="Gene3D" id="2.20.25.10">
    <property type="match status" value="1"/>
</dbReference>
<sequence length="31" mass="3535">MFYRCKDCGGNAVYDPKKKKMVCESCGNEET</sequence>
<dbReference type="Proteomes" id="UP000095679">
    <property type="component" value="Unassembled WGS sequence"/>
</dbReference>
<protein>
    <submittedName>
        <fullName evidence="1">Uncharacterized protein</fullName>
    </submittedName>
</protein>
<evidence type="ECO:0000313" key="1">
    <source>
        <dbReference type="EMBL" id="CUO02464.1"/>
    </source>
</evidence>